<proteinExistence type="predicted"/>
<evidence type="ECO:0000313" key="3">
    <source>
        <dbReference type="Proteomes" id="UP001565471"/>
    </source>
</evidence>
<name>A0ABV4F402_BRAEL</name>
<reference evidence="2 3" key="1">
    <citation type="submission" date="2024-07" db="EMBL/GenBank/DDBJ databases">
        <title>Genomic Encyclopedia of Type Strains, Phase V (KMG-V): Genome sequencing to study the core and pangenomes of soil and plant-associated prokaryotes.</title>
        <authorList>
            <person name="Whitman W."/>
        </authorList>
    </citation>
    <scope>NUCLEOTIDE SEQUENCE [LARGE SCALE GENOMIC DNA]</scope>
    <source>
        <strain evidence="2 3">USDA 415</strain>
    </source>
</reference>
<protein>
    <submittedName>
        <fullName evidence="2">Uncharacterized protein</fullName>
    </submittedName>
</protein>
<sequence length="55" mass="5785">MFVPRAAGRPFREGKNKTAGACGAGRSKSADADDQLRTVMQEISARFSVLQAASA</sequence>
<evidence type="ECO:0000256" key="1">
    <source>
        <dbReference type="SAM" id="MobiDB-lite"/>
    </source>
</evidence>
<evidence type="ECO:0000313" key="2">
    <source>
        <dbReference type="EMBL" id="MEY9317824.1"/>
    </source>
</evidence>
<dbReference type="EMBL" id="JBGBZA010000002">
    <property type="protein sequence ID" value="MEY9317824.1"/>
    <property type="molecule type" value="Genomic_DNA"/>
</dbReference>
<organism evidence="2 3">
    <name type="scientific">Bradyrhizobium elkanii</name>
    <dbReference type="NCBI Taxonomy" id="29448"/>
    <lineage>
        <taxon>Bacteria</taxon>
        <taxon>Pseudomonadati</taxon>
        <taxon>Pseudomonadota</taxon>
        <taxon>Alphaproteobacteria</taxon>
        <taxon>Hyphomicrobiales</taxon>
        <taxon>Nitrobacteraceae</taxon>
        <taxon>Bradyrhizobium</taxon>
    </lineage>
</organism>
<feature type="region of interest" description="Disordered" evidence="1">
    <location>
        <begin position="1"/>
        <end position="33"/>
    </location>
</feature>
<accession>A0ABV4F402</accession>
<keyword evidence="3" id="KW-1185">Reference proteome</keyword>
<comment type="caution">
    <text evidence="2">The sequence shown here is derived from an EMBL/GenBank/DDBJ whole genome shotgun (WGS) entry which is preliminary data.</text>
</comment>
<dbReference type="Proteomes" id="UP001565471">
    <property type="component" value="Unassembled WGS sequence"/>
</dbReference>
<gene>
    <name evidence="2" type="ORF">ABIF29_004623</name>
</gene>